<evidence type="ECO:0000256" key="3">
    <source>
        <dbReference type="ARBA" id="ARBA00013368"/>
    </source>
</evidence>
<keyword evidence="8" id="KW-1185">Reference proteome</keyword>
<dbReference type="PANTHER" id="PTHR32114">
    <property type="entry name" value="ABC TRANSPORTER ABCH.3"/>
    <property type="match status" value="1"/>
</dbReference>
<feature type="coiled-coil region" evidence="4">
    <location>
        <begin position="659"/>
        <end position="686"/>
    </location>
</feature>
<evidence type="ECO:0000256" key="2">
    <source>
        <dbReference type="ARBA" id="ARBA00011322"/>
    </source>
</evidence>
<comment type="subunit">
    <text evidence="2">Heterodimer of SbcC and SbcD.</text>
</comment>
<dbReference type="Proteomes" id="UP000001190">
    <property type="component" value="Chromosome"/>
</dbReference>
<dbReference type="InterPro" id="IPR038729">
    <property type="entry name" value="Rad50/SbcC_AAA"/>
</dbReference>
<dbReference type="AlphaFoldDB" id="B2HL37"/>
<gene>
    <name evidence="7" type="ordered locus">MMAR_3599</name>
</gene>
<evidence type="ECO:0000313" key="8">
    <source>
        <dbReference type="Proteomes" id="UP000001190"/>
    </source>
</evidence>
<reference evidence="7 8" key="1">
    <citation type="journal article" date="2008" name="Genome Res.">
        <title>Insights from the complete genome sequence of Mycobacterium marinum on the evolution of Mycobacterium tuberculosis.</title>
        <authorList>
            <person name="Stinear T.P."/>
            <person name="Seemann T."/>
            <person name="Harrison P.F."/>
            <person name="Jenkin G.A."/>
            <person name="Davies J.K."/>
            <person name="Johnson P.D."/>
            <person name="Abdellah Z."/>
            <person name="Arrowsmith C."/>
            <person name="Chillingworth T."/>
            <person name="Churcher C."/>
            <person name="Clarke K."/>
            <person name="Cronin A."/>
            <person name="Davis P."/>
            <person name="Goodhead I."/>
            <person name="Holroyd N."/>
            <person name="Jagels K."/>
            <person name="Lord A."/>
            <person name="Moule S."/>
            <person name="Mungall K."/>
            <person name="Norbertczak H."/>
            <person name="Quail M.A."/>
            <person name="Rabbinowitsch E."/>
            <person name="Walker D."/>
            <person name="White B."/>
            <person name="Whitehead S."/>
            <person name="Small P.L."/>
            <person name="Brosch R."/>
            <person name="Ramakrishnan L."/>
            <person name="Fischbach M.A."/>
            <person name="Parkhill J."/>
            <person name="Cole S.T."/>
        </authorList>
    </citation>
    <scope>NUCLEOTIDE SEQUENCE [LARGE SCALE GENOMIC DNA]</scope>
    <source>
        <strain evidence="8">ATCC BAA-535 / M</strain>
    </source>
</reference>
<feature type="domain" description="Rad50/SbcC-type AAA" evidence="6">
    <location>
        <begin position="5"/>
        <end position="211"/>
    </location>
</feature>
<evidence type="ECO:0000256" key="4">
    <source>
        <dbReference type="SAM" id="Coils"/>
    </source>
</evidence>
<organism evidence="7 8">
    <name type="scientific">Mycobacterium marinum (strain ATCC BAA-535 / M)</name>
    <dbReference type="NCBI Taxonomy" id="216594"/>
    <lineage>
        <taxon>Bacteria</taxon>
        <taxon>Bacillati</taxon>
        <taxon>Actinomycetota</taxon>
        <taxon>Actinomycetes</taxon>
        <taxon>Mycobacteriales</taxon>
        <taxon>Mycobacteriaceae</taxon>
        <taxon>Mycobacterium</taxon>
        <taxon>Mycobacterium ulcerans group</taxon>
    </lineage>
</organism>
<dbReference type="eggNOG" id="COG0419">
    <property type="taxonomic scope" value="Bacteria"/>
</dbReference>
<dbReference type="EMBL" id="CP000854">
    <property type="protein sequence ID" value="ACC42013.1"/>
    <property type="molecule type" value="Genomic_DNA"/>
</dbReference>
<protein>
    <recommendedName>
        <fullName evidence="3">Nuclease SbcCD subunit C</fullName>
    </recommendedName>
</protein>
<dbReference type="RefSeq" id="WP_012395224.1">
    <property type="nucleotide sequence ID" value="NC_010612.1"/>
</dbReference>
<dbReference type="HOGENOM" id="CLU_004785_1_2_11"/>
<dbReference type="STRING" id="216594.MMAR_3599"/>
<evidence type="ECO:0000256" key="5">
    <source>
        <dbReference type="SAM" id="MobiDB-lite"/>
    </source>
</evidence>
<dbReference type="PANTHER" id="PTHR32114:SF2">
    <property type="entry name" value="ABC TRANSPORTER ABCH.3"/>
    <property type="match status" value="1"/>
</dbReference>
<dbReference type="Pfam" id="PF13558">
    <property type="entry name" value="SbcC_Walker_B"/>
    <property type="match status" value="1"/>
</dbReference>
<keyword evidence="4" id="KW-0175">Coiled coil</keyword>
<proteinExistence type="inferred from homology"/>
<feature type="region of interest" description="Disordered" evidence="5">
    <location>
        <begin position="477"/>
        <end position="499"/>
    </location>
</feature>
<accession>B2HL37</accession>
<evidence type="ECO:0000256" key="1">
    <source>
        <dbReference type="ARBA" id="ARBA00006930"/>
    </source>
</evidence>
<evidence type="ECO:0000313" key="7">
    <source>
        <dbReference type="EMBL" id="ACC42013.1"/>
    </source>
</evidence>
<evidence type="ECO:0000259" key="6">
    <source>
        <dbReference type="Pfam" id="PF13476"/>
    </source>
</evidence>
<feature type="compositionally biased region" description="Basic and acidic residues" evidence="5">
    <location>
        <begin position="482"/>
        <end position="499"/>
    </location>
</feature>
<feature type="coiled-coil region" evidence="4">
    <location>
        <begin position="271"/>
        <end position="429"/>
    </location>
</feature>
<dbReference type="GO" id="GO:0006302">
    <property type="term" value="P:double-strand break repair"/>
    <property type="evidence" value="ECO:0007669"/>
    <property type="project" value="InterPro"/>
</dbReference>
<dbReference type="SUPFAM" id="SSF52540">
    <property type="entry name" value="P-loop containing nucleoside triphosphate hydrolases"/>
    <property type="match status" value="1"/>
</dbReference>
<sequence length="1002" mass="109986">MRPLRLRIKGLRSFRSEVEINFSELALVAIVGDTGAGKSSILEAITYALYNATTWEQRGVKQLISDGATTMTVQLDFACDGQRYRITRSTSRGQYPPPGHLLEYLSDPTIRPLDGEEAIKREIFRLVGLDWKGFTSAVILPQGSFQTLLQAPPADRTEILKGIFRLHELGLVREQAQTLAGEYRGSLEKLQADRVQLLPDPKAAANEAAGRKRKAEKFANKLREFRTQVTEQQKAANMQTEAAARLRDTATLVEQANTHPAAALQALRPVLEELDKRAVGLDRDERKLQRSDERASAAIERAEAAGESEATLARAQTVLSRLLSDLPELAAEKTRLEEERQALELEAKQLVSDEESLQLLRAAALEKERALKTIEKEVLAASNALQKASERLEEYRRLALEERTAAKTLAALEVEQQGAEKNLAKARAAEHQARSEAETAAAALAHIQRKHAAAHAAQGLGPGDGCPICGQTIPAGFKPPRAQRERAASKTNEDARRVQTEARDVRVKLEERCRQLGESIDQARTTSQTASRATKNAFRGLRAALGDADADPDVSKAALLEELTTRLHKQEAAAAKARGKAEAARLAFERRAAALQPRRDALSTRRQALERSNVKHSKQAEALAADRLTLPERFRPAANASVDRMGSVAERLRKRLDEVSGIRLERERIQRRFAELRSERNALAERRQEDFESPRRRLEQAALMLHSRLSDAAEIAHTEAPSFPESDIDFGAFVEAVAALEASAARVLDGLHGRASDADQAAERARQTIGTLLAKADAPTIDALDEQLIAARATFTRAKDDEVYAREQIPKVVALEEKLGPLREAIGTLDTLASMLTDGRFIGFVVARRQRALLGVASEIFGSMTGMRYGFAEDFRIIDRISGQPRGARTLSGGETFLASLSLALGLVELAARSGGRLEALFLDEGFGSLDADALQEALGELERRAATGRLVAVISHIRAVAESIESVLRVNYRPEGSEILLMTGTEREEFVSEEIEHGLLA</sequence>
<comment type="similarity">
    <text evidence="1">Belongs to the SMC family. SbcC subfamily.</text>
</comment>
<dbReference type="GO" id="GO:0016887">
    <property type="term" value="F:ATP hydrolysis activity"/>
    <property type="evidence" value="ECO:0007669"/>
    <property type="project" value="InterPro"/>
</dbReference>
<dbReference type="KEGG" id="mmi:MMAR_3599"/>
<dbReference type="InterPro" id="IPR027417">
    <property type="entry name" value="P-loop_NTPase"/>
</dbReference>
<name>B2HL37_MYCMM</name>
<dbReference type="Pfam" id="PF13476">
    <property type="entry name" value="AAA_23"/>
    <property type="match status" value="1"/>
</dbReference>
<dbReference type="Gene3D" id="3.40.50.300">
    <property type="entry name" value="P-loop containing nucleotide triphosphate hydrolases"/>
    <property type="match status" value="2"/>
</dbReference>